<feature type="compositionally biased region" description="Low complexity" evidence="1">
    <location>
        <begin position="170"/>
        <end position="179"/>
    </location>
</feature>
<sequence length="247" mass="25854">MELRLWICSLVALASAVKAFKITSVNSKLPSVLSGNVELTITWERESDDEKKGQIAFVLHLASERYPWKGNTVGGPPLTPTSQSPSKVTFNKMAAGRIGYSQDGIEIKGPNDTTPPGGTQALASTDQQVRQQTTSTTPNDGTPPTTGTSTLTPTTSLATTETVNIKQTDTDTGATGGRTFSPAISFTSSYTTSPSAQNSRGSSQSPPPPPHSIAALSLVATVYLVLMSTGSLWRAPPGALIPPTPPQ</sequence>
<keyword evidence="2" id="KW-0732">Signal</keyword>
<organism evidence="3 4">
    <name type="scientific">Paramarasmius palmivorus</name>
    <dbReference type="NCBI Taxonomy" id="297713"/>
    <lineage>
        <taxon>Eukaryota</taxon>
        <taxon>Fungi</taxon>
        <taxon>Dikarya</taxon>
        <taxon>Basidiomycota</taxon>
        <taxon>Agaricomycotina</taxon>
        <taxon>Agaricomycetes</taxon>
        <taxon>Agaricomycetidae</taxon>
        <taxon>Agaricales</taxon>
        <taxon>Marasmiineae</taxon>
        <taxon>Marasmiaceae</taxon>
        <taxon>Paramarasmius</taxon>
    </lineage>
</organism>
<feature type="chain" id="PRO_5043328851" evidence="2">
    <location>
        <begin position="20"/>
        <end position="247"/>
    </location>
</feature>
<gene>
    <name evidence="3" type="ORF">VNI00_017881</name>
</gene>
<feature type="compositionally biased region" description="Low complexity" evidence="1">
    <location>
        <begin position="133"/>
        <end position="162"/>
    </location>
</feature>
<evidence type="ECO:0000256" key="2">
    <source>
        <dbReference type="SAM" id="SignalP"/>
    </source>
</evidence>
<comment type="caution">
    <text evidence="3">The sequence shown here is derived from an EMBL/GenBank/DDBJ whole genome shotgun (WGS) entry which is preliminary data.</text>
</comment>
<name>A0AAW0B2D5_9AGAR</name>
<dbReference type="AlphaFoldDB" id="A0AAW0B2D5"/>
<feature type="compositionally biased region" description="Polar residues" evidence="1">
    <location>
        <begin position="182"/>
        <end position="198"/>
    </location>
</feature>
<protein>
    <submittedName>
        <fullName evidence="3">Uncharacterized protein</fullName>
    </submittedName>
</protein>
<feature type="compositionally biased region" description="Polar residues" evidence="1">
    <location>
        <begin position="111"/>
        <end position="132"/>
    </location>
</feature>
<dbReference type="EMBL" id="JAYKXP010000195">
    <property type="protein sequence ID" value="KAK7020120.1"/>
    <property type="molecule type" value="Genomic_DNA"/>
</dbReference>
<evidence type="ECO:0000256" key="1">
    <source>
        <dbReference type="SAM" id="MobiDB-lite"/>
    </source>
</evidence>
<accession>A0AAW0B2D5</accession>
<feature type="signal peptide" evidence="2">
    <location>
        <begin position="1"/>
        <end position="19"/>
    </location>
</feature>
<reference evidence="3 4" key="1">
    <citation type="submission" date="2024-01" db="EMBL/GenBank/DDBJ databases">
        <title>A draft genome for a cacao thread blight-causing isolate of Paramarasmius palmivorus.</title>
        <authorList>
            <person name="Baruah I.K."/>
            <person name="Bukari Y."/>
            <person name="Amoako-Attah I."/>
            <person name="Meinhardt L.W."/>
            <person name="Bailey B.A."/>
            <person name="Cohen S.P."/>
        </authorList>
    </citation>
    <scope>NUCLEOTIDE SEQUENCE [LARGE SCALE GENOMIC DNA]</scope>
    <source>
        <strain evidence="3 4">GH-12</strain>
    </source>
</reference>
<feature type="region of interest" description="Disordered" evidence="1">
    <location>
        <begin position="103"/>
        <end position="210"/>
    </location>
</feature>
<evidence type="ECO:0000313" key="3">
    <source>
        <dbReference type="EMBL" id="KAK7020120.1"/>
    </source>
</evidence>
<evidence type="ECO:0000313" key="4">
    <source>
        <dbReference type="Proteomes" id="UP001383192"/>
    </source>
</evidence>
<proteinExistence type="predicted"/>
<keyword evidence="4" id="KW-1185">Reference proteome</keyword>
<dbReference type="Proteomes" id="UP001383192">
    <property type="component" value="Unassembled WGS sequence"/>
</dbReference>